<dbReference type="EMBL" id="CP017708">
    <property type="protein sequence ID" value="WAN69773.1"/>
    <property type="molecule type" value="Genomic_DNA"/>
</dbReference>
<reference evidence="1" key="2">
    <citation type="submission" date="2022-10" db="EMBL/GenBank/DDBJ databases">
        <authorList>
            <person name="Ngo T.-E."/>
        </authorList>
    </citation>
    <scope>NUCLEOTIDE SEQUENCE</scope>
    <source>
        <strain evidence="1">JHB</strain>
    </source>
</reference>
<dbReference type="Proteomes" id="UP000176944">
    <property type="component" value="Chromosome"/>
</dbReference>
<name>A0A9Q9SUC2_MOOP1</name>
<protein>
    <submittedName>
        <fullName evidence="1">Uncharacterized protein</fullName>
    </submittedName>
</protein>
<evidence type="ECO:0000313" key="1">
    <source>
        <dbReference type="EMBL" id="WAN69773.1"/>
    </source>
</evidence>
<accession>A0A9Q9SUC2</accession>
<dbReference type="AlphaFoldDB" id="A0A9Q9SUC2"/>
<sequence>MVLKIFDNTSYQPSAVSRQLSAVGGRPRYLRCCQPSAVSRWR</sequence>
<proteinExistence type="predicted"/>
<reference evidence="1" key="1">
    <citation type="journal article" date="2017" name="Proc. Natl. Acad. Sci. U.S.A.">
        <title>Comparative genomics uncovers the prolific and distinctive metabolic potential of the cyanobacterial genus Moorea.</title>
        <authorList>
            <person name="Leao T."/>
            <person name="Castelao G."/>
            <person name="Korobeynikov A."/>
            <person name="Monroe E.A."/>
            <person name="Podell S."/>
            <person name="Glukhov E."/>
            <person name="Allen E.E."/>
            <person name="Gerwick W.H."/>
            <person name="Gerwick L."/>
        </authorList>
    </citation>
    <scope>NUCLEOTIDE SEQUENCE</scope>
    <source>
        <strain evidence="1">JHB</strain>
    </source>
</reference>
<organism evidence="1">
    <name type="scientific">Moorena producens (strain JHB)</name>
    <dbReference type="NCBI Taxonomy" id="1454205"/>
    <lineage>
        <taxon>Bacteria</taxon>
        <taxon>Bacillati</taxon>
        <taxon>Cyanobacteriota</taxon>
        <taxon>Cyanophyceae</taxon>
        <taxon>Coleofasciculales</taxon>
        <taxon>Coleofasciculaceae</taxon>
        <taxon>Moorena</taxon>
    </lineage>
</organism>
<gene>
    <name evidence="1" type="ORF">BJP36_37405</name>
</gene>